<dbReference type="AlphaFoldDB" id="A0A4P9YI26"/>
<reference evidence="2" key="1">
    <citation type="journal article" date="2018" name="Nat. Microbiol.">
        <title>Leveraging single-cell genomics to expand the fungal tree of life.</title>
        <authorList>
            <person name="Ahrendt S.R."/>
            <person name="Quandt C.A."/>
            <person name="Ciobanu D."/>
            <person name="Clum A."/>
            <person name="Salamov A."/>
            <person name="Andreopoulos B."/>
            <person name="Cheng J.F."/>
            <person name="Woyke T."/>
            <person name="Pelin A."/>
            <person name="Henrissat B."/>
            <person name="Reynolds N.K."/>
            <person name="Benny G.L."/>
            <person name="Smith M.E."/>
            <person name="James T.Y."/>
            <person name="Grigoriev I.V."/>
        </authorList>
    </citation>
    <scope>NUCLEOTIDE SEQUENCE [LARGE SCALE GENOMIC DNA]</scope>
    <source>
        <strain evidence="2">CSF55</strain>
    </source>
</reference>
<dbReference type="Proteomes" id="UP000281549">
    <property type="component" value="Unassembled WGS sequence"/>
</dbReference>
<organism evidence="1 2">
    <name type="scientific">Rozella allomycis (strain CSF55)</name>
    <dbReference type="NCBI Taxonomy" id="988480"/>
    <lineage>
        <taxon>Eukaryota</taxon>
        <taxon>Fungi</taxon>
        <taxon>Fungi incertae sedis</taxon>
        <taxon>Cryptomycota</taxon>
        <taxon>Cryptomycota incertae sedis</taxon>
        <taxon>Rozella</taxon>
    </lineage>
</organism>
<name>A0A4P9YI26_ROZAC</name>
<evidence type="ECO:0000313" key="2">
    <source>
        <dbReference type="Proteomes" id="UP000281549"/>
    </source>
</evidence>
<evidence type="ECO:0000313" key="1">
    <source>
        <dbReference type="EMBL" id="RKP19217.1"/>
    </source>
</evidence>
<dbReference type="EMBL" id="ML005267">
    <property type="protein sequence ID" value="RKP19217.1"/>
    <property type="molecule type" value="Genomic_DNA"/>
</dbReference>
<protein>
    <submittedName>
        <fullName evidence="1">Uncharacterized protein</fullName>
    </submittedName>
</protein>
<sequence length="156" mass="17778">MENGRRMLPFYPNYSPCGYFSNMRLSGFVWLSNSAPSTERLFATGQLFEHIANARNTCYVSRPIPAGHDSHGTSYMIDISKFWPNIRQCDSAFRVLVSCFVTNSSSIQASSSEGSISFSKGYQRFRFFVHVTGCFWKLSYKPVTRRLRVARPGSEK</sequence>
<accession>A0A4P9YI26</accession>
<proteinExistence type="predicted"/>
<gene>
    <name evidence="1" type="ORF">ROZALSC1DRAFT_22481</name>
</gene>